<gene>
    <name evidence="2" type="ORF">C7373_10269</name>
</gene>
<comment type="caution">
    <text evidence="2">The sequence shown here is derived from an EMBL/GenBank/DDBJ whole genome shotgun (WGS) entry which is preliminary data.</text>
</comment>
<sequence>MPDMVKIAAIAVAAALCAVVVKKNVAELGMVLALCAGAIILSCSLGALEGVKELMDTLADTAGLSPAVLAPVVKTVGIAVLTRVSAELCRDAKEGGIAAFVETAGAAAALLVSLPLLKTVLSMVTGLL</sequence>
<dbReference type="RefSeq" id="WP_075703894.1">
    <property type="nucleotide sequence ID" value="NZ_CAMREZ010000002.1"/>
</dbReference>
<keyword evidence="1" id="KW-0812">Transmembrane</keyword>
<evidence type="ECO:0000313" key="3">
    <source>
        <dbReference type="Proteomes" id="UP000245778"/>
    </source>
</evidence>
<dbReference type="Proteomes" id="UP000245778">
    <property type="component" value="Unassembled WGS sequence"/>
</dbReference>
<proteinExistence type="predicted"/>
<dbReference type="EMBL" id="QEKK01000002">
    <property type="protein sequence ID" value="PVY59088.1"/>
    <property type="molecule type" value="Genomic_DNA"/>
</dbReference>
<feature type="transmembrane region" description="Helical" evidence="1">
    <location>
        <begin position="28"/>
        <end position="48"/>
    </location>
</feature>
<reference evidence="2 3" key="1">
    <citation type="submission" date="2018-04" db="EMBL/GenBank/DDBJ databases">
        <title>Genomic Encyclopedia of Type Strains, Phase IV (KMG-IV): sequencing the most valuable type-strain genomes for metagenomic binning, comparative biology and taxonomic classification.</title>
        <authorList>
            <person name="Goeker M."/>
        </authorList>
    </citation>
    <scope>NUCLEOTIDE SEQUENCE [LARGE SCALE GENOMIC DNA]</scope>
    <source>
        <strain evidence="2 3">DSM 26588</strain>
    </source>
</reference>
<dbReference type="AlphaFoldDB" id="A0A2U1CDT3"/>
<evidence type="ECO:0000256" key="1">
    <source>
        <dbReference type="SAM" id="Phobius"/>
    </source>
</evidence>
<evidence type="ECO:0000313" key="2">
    <source>
        <dbReference type="EMBL" id="PVY59088.1"/>
    </source>
</evidence>
<protein>
    <submittedName>
        <fullName evidence="2">Stage III sporulation protein AD</fullName>
    </submittedName>
</protein>
<dbReference type="OrthoDB" id="1682150at2"/>
<name>A0A2U1CDT3_9FIRM</name>
<organism evidence="2 3">
    <name type="scientific">Intestinimonas butyriciproducens</name>
    <dbReference type="NCBI Taxonomy" id="1297617"/>
    <lineage>
        <taxon>Bacteria</taxon>
        <taxon>Bacillati</taxon>
        <taxon>Bacillota</taxon>
        <taxon>Clostridia</taxon>
        <taxon>Eubacteriales</taxon>
        <taxon>Intestinimonas</taxon>
    </lineage>
</organism>
<dbReference type="GeneID" id="93229202"/>
<keyword evidence="1" id="KW-1133">Transmembrane helix</keyword>
<dbReference type="InterPro" id="IPR025664">
    <property type="entry name" value="Spore_III_AC/AD"/>
</dbReference>
<accession>A0A2U1CDT3</accession>
<dbReference type="Pfam" id="PF06686">
    <property type="entry name" value="SpoIIIAC"/>
    <property type="match status" value="2"/>
</dbReference>
<keyword evidence="1" id="KW-0472">Membrane</keyword>